<feature type="domain" description="4Fe-4S Mo/W bis-MGD-type" evidence="9">
    <location>
        <begin position="1"/>
        <end position="39"/>
    </location>
</feature>
<feature type="non-terminal residue" evidence="10">
    <location>
        <position position="1"/>
    </location>
</feature>
<evidence type="ECO:0000259" key="9">
    <source>
        <dbReference type="PROSITE" id="PS51669"/>
    </source>
</evidence>
<accession>A0A0P9CTE7</accession>
<keyword evidence="7" id="KW-0408">Iron</keyword>
<dbReference type="GO" id="GO:0030313">
    <property type="term" value="C:cell envelope"/>
    <property type="evidence" value="ECO:0007669"/>
    <property type="project" value="UniProtKB-SubCell"/>
</dbReference>
<evidence type="ECO:0000256" key="8">
    <source>
        <dbReference type="ARBA" id="ARBA00023014"/>
    </source>
</evidence>
<keyword evidence="8" id="KW-0411">Iron-sulfur</keyword>
<protein>
    <recommendedName>
        <fullName evidence="9">4Fe-4S Mo/W bis-MGD-type domain-containing protein</fullName>
    </recommendedName>
</protein>
<sequence>ISVRDGKVINIEGNPDSPINRGTLCPKGAASFQLAVNPLRSTRALHRKPGAANWEEIDLSTAMDMIAERVKQTRDATWVDTVTIKDAEGKDVQKKASHTLGIFSLGGATMDNEWNYTQLKLMRGLGVIAIENQARI</sequence>
<dbReference type="AlphaFoldDB" id="A0A0P9CTE7"/>
<evidence type="ECO:0000256" key="6">
    <source>
        <dbReference type="ARBA" id="ARBA00023002"/>
    </source>
</evidence>
<comment type="caution">
    <text evidence="10">The sequence shown here is derived from an EMBL/GenBank/DDBJ whole genome shotgun (WGS) entry which is preliminary data.</text>
</comment>
<evidence type="ECO:0000313" key="11">
    <source>
        <dbReference type="Proteomes" id="UP000050509"/>
    </source>
</evidence>
<dbReference type="PANTHER" id="PTHR43598">
    <property type="entry name" value="TUNGSTEN-CONTAINING FORMYLMETHANOFURAN DEHYDROGENASE 2 SUBUNIT B"/>
    <property type="match status" value="1"/>
</dbReference>
<dbReference type="GO" id="GO:0009055">
    <property type="term" value="F:electron transfer activity"/>
    <property type="evidence" value="ECO:0007669"/>
    <property type="project" value="TreeGrafter"/>
</dbReference>
<dbReference type="Gene3D" id="2.20.25.90">
    <property type="entry name" value="ADC-like domains"/>
    <property type="match status" value="1"/>
</dbReference>
<evidence type="ECO:0000256" key="3">
    <source>
        <dbReference type="ARBA" id="ARBA00010312"/>
    </source>
</evidence>
<evidence type="ECO:0000256" key="2">
    <source>
        <dbReference type="ARBA" id="ARBA00004196"/>
    </source>
</evidence>
<comment type="cofactor">
    <cofactor evidence="1">
        <name>[4Fe-4S] cluster</name>
        <dbReference type="ChEBI" id="CHEBI:49883"/>
    </cofactor>
</comment>
<dbReference type="GO" id="GO:0016491">
    <property type="term" value="F:oxidoreductase activity"/>
    <property type="evidence" value="ECO:0007669"/>
    <property type="project" value="UniProtKB-KW"/>
</dbReference>
<evidence type="ECO:0000313" key="10">
    <source>
        <dbReference type="EMBL" id="KPV48921.1"/>
    </source>
</evidence>
<dbReference type="PATRIC" id="fig|186479.3.peg.4541"/>
<evidence type="ECO:0000256" key="7">
    <source>
        <dbReference type="ARBA" id="ARBA00023004"/>
    </source>
</evidence>
<keyword evidence="11" id="KW-1185">Reference proteome</keyword>
<dbReference type="Pfam" id="PF04879">
    <property type="entry name" value="Molybdop_Fe4S4"/>
    <property type="match status" value="1"/>
</dbReference>
<dbReference type="EMBL" id="LJCR01002307">
    <property type="protein sequence ID" value="KPV48921.1"/>
    <property type="molecule type" value="Genomic_DNA"/>
</dbReference>
<keyword evidence="6" id="KW-0560">Oxidoreductase</keyword>
<dbReference type="GO" id="GO:0051539">
    <property type="term" value="F:4 iron, 4 sulfur cluster binding"/>
    <property type="evidence" value="ECO:0007669"/>
    <property type="project" value="UniProtKB-KW"/>
</dbReference>
<dbReference type="Proteomes" id="UP000050509">
    <property type="component" value="Unassembled WGS sequence"/>
</dbReference>
<comment type="similarity">
    <text evidence="3">Belongs to the prokaryotic molybdopterin-containing oxidoreductase family.</text>
</comment>
<dbReference type="PANTHER" id="PTHR43598:SF1">
    <property type="entry name" value="FORMATE DEHYDROGENASE-O MAJOR SUBUNIT"/>
    <property type="match status" value="1"/>
</dbReference>
<comment type="subcellular location">
    <subcellularLocation>
        <location evidence="2">Cell envelope</location>
    </subcellularLocation>
</comment>
<dbReference type="GO" id="GO:0009061">
    <property type="term" value="P:anaerobic respiration"/>
    <property type="evidence" value="ECO:0007669"/>
    <property type="project" value="TreeGrafter"/>
</dbReference>
<evidence type="ECO:0000256" key="1">
    <source>
        <dbReference type="ARBA" id="ARBA00001966"/>
    </source>
</evidence>
<dbReference type="GO" id="GO:0030151">
    <property type="term" value="F:molybdenum ion binding"/>
    <property type="evidence" value="ECO:0007669"/>
    <property type="project" value="TreeGrafter"/>
</dbReference>
<dbReference type="InterPro" id="IPR006963">
    <property type="entry name" value="Mopterin_OxRdtase_4Fe-4S_dom"/>
</dbReference>
<evidence type="ECO:0000256" key="5">
    <source>
        <dbReference type="ARBA" id="ARBA00022723"/>
    </source>
</evidence>
<keyword evidence="4" id="KW-0004">4Fe-4S</keyword>
<dbReference type="SUPFAM" id="SSF53706">
    <property type="entry name" value="Formate dehydrogenase/DMSO reductase, domains 1-3"/>
    <property type="match status" value="1"/>
</dbReference>
<reference evidence="10 11" key="1">
    <citation type="submission" date="2015-09" db="EMBL/GenBank/DDBJ databases">
        <title>Draft genome sequence of Kouleothrix aurantiaca JCM 19913.</title>
        <authorList>
            <person name="Hemp J."/>
        </authorList>
    </citation>
    <scope>NUCLEOTIDE SEQUENCE [LARGE SCALE GENOMIC DNA]</scope>
    <source>
        <strain evidence="10 11">COM-B</strain>
    </source>
</reference>
<gene>
    <name evidence="10" type="ORF">SE17_35480</name>
</gene>
<keyword evidence="5" id="KW-0479">Metal-binding</keyword>
<dbReference type="Gene3D" id="3.40.50.740">
    <property type="match status" value="1"/>
</dbReference>
<organism evidence="10 11">
    <name type="scientific">Kouleothrix aurantiaca</name>
    <dbReference type="NCBI Taxonomy" id="186479"/>
    <lineage>
        <taxon>Bacteria</taxon>
        <taxon>Bacillati</taxon>
        <taxon>Chloroflexota</taxon>
        <taxon>Chloroflexia</taxon>
        <taxon>Chloroflexales</taxon>
        <taxon>Roseiflexineae</taxon>
        <taxon>Roseiflexaceae</taxon>
        <taxon>Kouleothrix</taxon>
    </lineage>
</organism>
<evidence type="ECO:0000256" key="4">
    <source>
        <dbReference type="ARBA" id="ARBA00022485"/>
    </source>
</evidence>
<proteinExistence type="inferred from homology"/>
<dbReference type="PROSITE" id="PS51669">
    <property type="entry name" value="4FE4S_MOW_BIS_MGD"/>
    <property type="match status" value="1"/>
</dbReference>
<name>A0A0P9CTE7_9CHLR</name>